<protein>
    <submittedName>
        <fullName evidence="6">Ribosomal-protein-alanine acetyltransferase</fullName>
        <ecNumber evidence="6">2.3.1.128</ecNumber>
    </submittedName>
</protein>
<evidence type="ECO:0000256" key="2">
    <source>
        <dbReference type="ARBA" id="ARBA00022490"/>
    </source>
</evidence>
<evidence type="ECO:0000259" key="5">
    <source>
        <dbReference type="PROSITE" id="PS51186"/>
    </source>
</evidence>
<gene>
    <name evidence="6" type="primary">rimI</name>
    <name evidence="6" type="ORF">HMPREF0444_0060</name>
</gene>
<dbReference type="CDD" id="cd04301">
    <property type="entry name" value="NAT_SF"/>
    <property type="match status" value="2"/>
</dbReference>
<organism evidence="6 7">
    <name type="scientific">Granulicatella adiacens ATCC 49175</name>
    <dbReference type="NCBI Taxonomy" id="638301"/>
    <lineage>
        <taxon>Bacteria</taxon>
        <taxon>Bacillati</taxon>
        <taxon>Bacillota</taxon>
        <taxon>Bacilli</taxon>
        <taxon>Lactobacillales</taxon>
        <taxon>Carnobacteriaceae</taxon>
        <taxon>Granulicatella</taxon>
    </lineage>
</organism>
<accession>C8NDR5</accession>
<dbReference type="InterPro" id="IPR006464">
    <property type="entry name" value="AcTrfase_RimI/Ard1"/>
</dbReference>
<dbReference type="Proteomes" id="UP000005926">
    <property type="component" value="Unassembled WGS sequence"/>
</dbReference>
<evidence type="ECO:0000256" key="4">
    <source>
        <dbReference type="ARBA" id="ARBA00023315"/>
    </source>
</evidence>
<reference evidence="6 7" key="1">
    <citation type="submission" date="2009-08" db="EMBL/GenBank/DDBJ databases">
        <authorList>
            <person name="Muzny D."/>
            <person name="Qin X."/>
            <person name="Deng J."/>
            <person name="Jiang H."/>
            <person name="Liu Y."/>
            <person name="Qu J."/>
            <person name="Song X.-Z."/>
            <person name="Zhang L."/>
            <person name="Thornton R."/>
            <person name="Coyle M."/>
            <person name="Francisco L."/>
            <person name="Jackson L."/>
            <person name="Javaid M."/>
            <person name="Korchina V."/>
            <person name="Kovar C."/>
            <person name="Mata R."/>
            <person name="Mathew T."/>
            <person name="Ngo R."/>
            <person name="Nguyen L."/>
            <person name="Nguyen N."/>
            <person name="Okwuonu G."/>
            <person name="Ongeri F."/>
            <person name="Pham C."/>
            <person name="Simmons D."/>
            <person name="Wilczek-Boney K."/>
            <person name="Hale W."/>
            <person name="Jakkamsetti A."/>
            <person name="Pham P."/>
            <person name="Ruth R."/>
            <person name="San Lucas F."/>
            <person name="Warren J."/>
            <person name="Zhang J."/>
            <person name="Zhao Z."/>
            <person name="Zhou C."/>
            <person name="Zhu D."/>
            <person name="Lee S."/>
            <person name="Bess C."/>
            <person name="Blankenburg K."/>
            <person name="Forbes L."/>
            <person name="Fu Q."/>
            <person name="Gubbala S."/>
            <person name="Hirani K."/>
            <person name="Jayaseelan J.C."/>
            <person name="Lara F."/>
            <person name="Munidasa M."/>
            <person name="Palculict T."/>
            <person name="Patil S."/>
            <person name="Pu L.-L."/>
            <person name="Saada N."/>
            <person name="Tang L."/>
            <person name="Weissenberger G."/>
            <person name="Zhu Y."/>
            <person name="Hemphill L."/>
            <person name="Shang Y."/>
            <person name="Youmans B."/>
            <person name="Ayvaz T."/>
            <person name="Ross M."/>
            <person name="Santibanez J."/>
            <person name="Aqrawi P."/>
            <person name="Gross S."/>
            <person name="Joshi V."/>
            <person name="Fowler G."/>
            <person name="Nazareth L."/>
            <person name="Reid J."/>
            <person name="Worley K."/>
            <person name="Petrosino J."/>
            <person name="Highlander S."/>
            <person name="Gibbs R."/>
        </authorList>
    </citation>
    <scope>NUCLEOTIDE SEQUENCE [LARGE SCALE GENOMIC DNA]</scope>
    <source>
        <strain evidence="6 7">ATCC 49175</strain>
    </source>
</reference>
<evidence type="ECO:0000256" key="3">
    <source>
        <dbReference type="ARBA" id="ARBA00022679"/>
    </source>
</evidence>
<dbReference type="GO" id="GO:0008080">
    <property type="term" value="F:N-acetyltransferase activity"/>
    <property type="evidence" value="ECO:0007669"/>
    <property type="project" value="InterPro"/>
</dbReference>
<comment type="caution">
    <text evidence="6">The sequence shown here is derived from an EMBL/GenBank/DDBJ whole genome shotgun (WGS) entry which is preliminary data.</text>
</comment>
<dbReference type="STRING" id="638301.HMPREF0444_0060"/>
<dbReference type="PANTHER" id="PTHR43420:SF44">
    <property type="entry name" value="ACETYLTRANSFERASE YPEA"/>
    <property type="match status" value="1"/>
</dbReference>
<proteinExistence type="inferred from homology"/>
<dbReference type="eggNOG" id="COG0456">
    <property type="taxonomic scope" value="Bacteria"/>
</dbReference>
<dbReference type="AlphaFoldDB" id="C8NDR5"/>
<dbReference type="InterPro" id="IPR016181">
    <property type="entry name" value="Acyl_CoA_acyltransferase"/>
</dbReference>
<dbReference type="RefSeq" id="WP_005604944.1">
    <property type="nucleotide sequence ID" value="NZ_CP102283.1"/>
</dbReference>
<dbReference type="PROSITE" id="PS51186">
    <property type="entry name" value="GNAT"/>
    <property type="match status" value="2"/>
</dbReference>
<dbReference type="EC" id="2.3.1.128" evidence="6"/>
<dbReference type="SUPFAM" id="SSF55729">
    <property type="entry name" value="Acyl-CoA N-acyltransferases (Nat)"/>
    <property type="match status" value="2"/>
</dbReference>
<dbReference type="PANTHER" id="PTHR43420">
    <property type="entry name" value="ACETYLTRANSFERASE"/>
    <property type="match status" value="1"/>
</dbReference>
<dbReference type="Gene3D" id="3.40.630.30">
    <property type="match status" value="2"/>
</dbReference>
<dbReference type="InterPro" id="IPR000182">
    <property type="entry name" value="GNAT_dom"/>
</dbReference>
<evidence type="ECO:0000313" key="6">
    <source>
        <dbReference type="EMBL" id="EEW38196.1"/>
    </source>
</evidence>
<keyword evidence="2" id="KW-0963">Cytoplasm</keyword>
<dbReference type="NCBIfam" id="TIGR01575">
    <property type="entry name" value="rimI"/>
    <property type="match status" value="2"/>
</dbReference>
<dbReference type="InterPro" id="IPR050680">
    <property type="entry name" value="YpeA/RimI_acetyltransf"/>
</dbReference>
<keyword evidence="3 6" id="KW-0808">Transferase</keyword>
<dbReference type="Pfam" id="PF00583">
    <property type="entry name" value="Acetyltransf_1"/>
    <property type="match status" value="2"/>
</dbReference>
<feature type="domain" description="N-acetyltransferase" evidence="5">
    <location>
        <begin position="49"/>
        <end position="197"/>
    </location>
</feature>
<evidence type="ECO:0000313" key="7">
    <source>
        <dbReference type="Proteomes" id="UP000005926"/>
    </source>
</evidence>
<keyword evidence="4 6" id="KW-0012">Acyltransferase</keyword>
<comment type="similarity">
    <text evidence="1">Belongs to the acetyltransferase family. RimI subfamily.</text>
</comment>
<evidence type="ECO:0000256" key="1">
    <source>
        <dbReference type="ARBA" id="ARBA00005395"/>
    </source>
</evidence>
<keyword evidence="7" id="KW-1185">Reference proteome</keyword>
<feature type="domain" description="N-acetyltransferase" evidence="5">
    <location>
        <begin position="212"/>
        <end position="358"/>
    </location>
</feature>
<name>C8NDR5_9LACT</name>
<dbReference type="GeneID" id="78411672"/>
<dbReference type="EMBL" id="ACKZ01000004">
    <property type="protein sequence ID" value="EEW38196.1"/>
    <property type="molecule type" value="Genomic_DNA"/>
</dbReference>
<dbReference type="HOGENOM" id="CLU_768959_0_0_9"/>
<sequence length="360" mass="41820">MWNEFKERFIQWFEKIKVLFLDGSQQKEPIRNQFENFEKRVILGNGAQAKIRIGIPEDAARIFEVEEAAYNGESPWAKDILEKDVAYNPDAIYIVLEVEKDIVGFIGARTTESTDLHITNVAVLHDYRFLNVATLLLKAIEKIARALDKKEITLEARVSNTKAIRLYRKNGYSVMGTKENYYTPENEDAVEMLYTLPPKTPSSFHSSEYSFTRLQPADLAMAEALVELVQENYEHPNHWSVESFLADLENPANTYYGVWMQRQLVGFLGVQAVLDEATITNIVIAKDYQGKGLAQRLWQMALYDLKQRDVKVVFLEVRESNKRAQYLYEILGFEAFHTRRDYYSDPVEDAIEYRLEIEQR</sequence>